<feature type="domain" description="P-type ATPase A" evidence="19">
    <location>
        <begin position="177"/>
        <end position="310"/>
    </location>
</feature>
<dbReference type="InterPro" id="IPR032630">
    <property type="entry name" value="P_typ_ATPase_c"/>
</dbReference>
<dbReference type="InterPro" id="IPR006539">
    <property type="entry name" value="P-type_ATPase_IV"/>
</dbReference>
<feature type="domain" description="P-type ATPase C-terminal" evidence="21">
    <location>
        <begin position="828"/>
        <end position="1055"/>
    </location>
</feature>
<dbReference type="EC" id="7.6.2.1" evidence="18"/>
<evidence type="ECO:0000256" key="1">
    <source>
        <dbReference type="ARBA" id="ARBA00001946"/>
    </source>
</evidence>
<evidence type="ECO:0000256" key="4">
    <source>
        <dbReference type="ARBA" id="ARBA00022448"/>
    </source>
</evidence>
<dbReference type="GO" id="GO:0045332">
    <property type="term" value="P:phospholipid translocation"/>
    <property type="evidence" value="ECO:0007669"/>
    <property type="project" value="TreeGrafter"/>
</dbReference>
<dbReference type="FunFam" id="3.40.1110.10:FF:000097">
    <property type="entry name" value="Phospholipid-transporting ATPase"/>
    <property type="match status" value="1"/>
</dbReference>
<feature type="transmembrane region" description="Helical" evidence="18">
    <location>
        <begin position="335"/>
        <end position="354"/>
    </location>
</feature>
<evidence type="ECO:0000313" key="22">
    <source>
        <dbReference type="EMBL" id="CAH0105255.1"/>
    </source>
</evidence>
<dbReference type="PRINTS" id="PR00119">
    <property type="entry name" value="CATATPASE"/>
</dbReference>
<comment type="catalytic activity">
    <reaction evidence="14 18">
        <text>ATP + H2O + phospholipidSide 1 = ADP + phosphate + phospholipidSide 2.</text>
        <dbReference type="EC" id="7.6.2.1"/>
    </reaction>
</comment>
<feature type="transmembrane region" description="Helical" evidence="18">
    <location>
        <begin position="940"/>
        <end position="960"/>
    </location>
</feature>
<keyword evidence="4" id="KW-0813">Transport</keyword>
<dbReference type="EMBL" id="CAKKLH010000179">
    <property type="protein sequence ID" value="CAH0105255.1"/>
    <property type="molecule type" value="Genomic_DNA"/>
</dbReference>
<feature type="binding site" evidence="17">
    <location>
        <position position="420"/>
    </location>
    <ligand>
        <name>Mg(2+)</name>
        <dbReference type="ChEBI" id="CHEBI:18420"/>
    </ligand>
</feature>
<dbReference type="Gene3D" id="2.70.150.10">
    <property type="entry name" value="Calcium-transporting ATPase, cytoplasmic transduction domain A"/>
    <property type="match status" value="1"/>
</dbReference>
<dbReference type="FunFam" id="3.40.50.1000:FF:000009">
    <property type="entry name" value="Phospholipid-transporting ATPase"/>
    <property type="match status" value="1"/>
</dbReference>
<feature type="transmembrane region" description="Helical" evidence="18">
    <location>
        <begin position="888"/>
        <end position="910"/>
    </location>
</feature>
<dbReference type="SFLD" id="SFLDG00002">
    <property type="entry name" value="C1.7:_P-type_atpase_like"/>
    <property type="match status" value="1"/>
</dbReference>
<dbReference type="GO" id="GO:0000287">
    <property type="term" value="F:magnesium ion binding"/>
    <property type="evidence" value="ECO:0007669"/>
    <property type="project" value="UniProtKB-UniRule"/>
</dbReference>
<evidence type="ECO:0000256" key="6">
    <source>
        <dbReference type="ARBA" id="ARBA00022723"/>
    </source>
</evidence>
<accession>A0A8J2RLA2</accession>
<evidence type="ECO:0000256" key="3">
    <source>
        <dbReference type="ARBA" id="ARBA00008109"/>
    </source>
</evidence>
<evidence type="ECO:0000256" key="5">
    <source>
        <dbReference type="ARBA" id="ARBA00022692"/>
    </source>
</evidence>
<comment type="cofactor">
    <cofactor evidence="1 17">
        <name>Mg(2+)</name>
        <dbReference type="ChEBI" id="CHEBI:18420"/>
    </cofactor>
</comment>
<gene>
    <name evidence="22" type="ORF">DGAL_LOCUS8275</name>
</gene>
<feature type="domain" description="P-type ATPase N-terminal" evidence="20">
    <location>
        <begin position="78"/>
        <end position="136"/>
    </location>
</feature>
<dbReference type="NCBIfam" id="TIGR01652">
    <property type="entry name" value="ATPase-Plipid"/>
    <property type="match status" value="1"/>
</dbReference>
<comment type="caution">
    <text evidence="22">The sequence shown here is derived from an EMBL/GenBank/DDBJ whole genome shotgun (WGS) entry which is preliminary data.</text>
</comment>
<evidence type="ECO:0000313" key="23">
    <source>
        <dbReference type="Proteomes" id="UP000789390"/>
    </source>
</evidence>
<feature type="binding site" evidence="17">
    <location>
        <position position="805"/>
    </location>
    <ligand>
        <name>Mg(2+)</name>
        <dbReference type="ChEBI" id="CHEBI:18420"/>
    </ligand>
</feature>
<comment type="similarity">
    <text evidence="3 18">Belongs to the cation transport ATPase (P-type) (TC 3.A.3) family. Type IV subfamily.</text>
</comment>
<dbReference type="GO" id="GO:0005802">
    <property type="term" value="C:trans-Golgi network"/>
    <property type="evidence" value="ECO:0007669"/>
    <property type="project" value="TreeGrafter"/>
</dbReference>
<dbReference type="Pfam" id="PF16209">
    <property type="entry name" value="PhoLip_ATPase_N"/>
    <property type="match status" value="1"/>
</dbReference>
<keyword evidence="6 17" id="KW-0479">Metal-binding</keyword>
<evidence type="ECO:0000256" key="14">
    <source>
        <dbReference type="ARBA" id="ARBA00034036"/>
    </source>
</evidence>
<dbReference type="GO" id="GO:0005524">
    <property type="term" value="F:ATP binding"/>
    <property type="evidence" value="ECO:0007669"/>
    <property type="project" value="UniProtKB-UniRule"/>
</dbReference>
<protein>
    <recommendedName>
        <fullName evidence="18">Phospholipid-transporting ATPase</fullName>
        <ecNumber evidence="18">7.6.2.1</ecNumber>
    </recommendedName>
</protein>
<dbReference type="SFLD" id="SFLDF00027">
    <property type="entry name" value="p-type_atpase"/>
    <property type="match status" value="1"/>
</dbReference>
<dbReference type="InterPro" id="IPR044492">
    <property type="entry name" value="P_typ_ATPase_HD_dom"/>
</dbReference>
<dbReference type="GO" id="GO:0006890">
    <property type="term" value="P:retrograde vesicle-mediated transport, Golgi to endoplasmic reticulum"/>
    <property type="evidence" value="ECO:0007669"/>
    <property type="project" value="TreeGrafter"/>
</dbReference>
<feature type="transmembrane region" description="Helical" evidence="18">
    <location>
        <begin position="95"/>
        <end position="120"/>
    </location>
</feature>
<sequence length="1062" mass="120576">MEDIPLRVSMEDRTFDHDESDYLLSASEEANVRFRRSRRRKNYFGMESFCNKLQRCCYRKKELNSRTVWIGSHSQLSKEIEYYPSNGIRNQKYNIFTFLPMVLFQQFKFFLNLYFLIMAISQFIPEIRIGYLYTYWGPLGFVLFVTTVREAIDDIRRAQRDKEINCRLYKKLVPTGFELIPSEKIKVGDLIFVDKDERVPADMVLIRTTEKSGSCFIRTDQLDGETDWKLRLAVTDTQKLIFDTDLFQLNASVFAEKPQRDIHTFIGTFKRNDDPPVEDSLNIENTLWANTVVASGTALGLVVYTGKETRSSMNNSQPRSKTGLLDLEVNQLTKILFLAVVGLALLMMCLKGFQGPWYRYLFRFVLLFSYIIPISLRVNLDMGKAFYSWSIMKDKEIPGTVVRSTTIPEELGRISYLLSDKTGTLTENEMVFRKLHLGTAAYGTETFDEIRALLGQAFSNYTSLTPGQPSSGKMRRTVVTRIVEAAKAIGLCHNVTPIVDTNQFIDGKINYQASSPDEIALVSWTESVGLTLMERNTTSMTLRNPHDVLMKFTVLQIFPFTSETKRMGIIVRDDQSGEIVFYMKGADTVMNRIVLYNDWLEEECGNMAREGLRTLVVAKRPLTDEQYSEFDTRFQAAKLALTDRAARVAAVVESLERDMELLAVTGVEDRLQENVKPSLELLRNAGIRIWMLTGDKLETAICIAQSSRLVPRSQSIHVFGNVTSRTDTHQELNAFRRKTDSALIIRGESLELCLKFYEHEFMELACAAPAVVCCRCTPTQKATVVRLIQEHTGKRAAAIGDGGNDVSMIQAADTGIGIVGKEGKQASLAADFSIPQFSHIVRLLLVHGRRSYKRSAALAQFVIHRGLIISTMQAVFSSVFYFASVSLYQGFLMVGYATVYTMLPVFSLVLDKDVSSKIAMTYPELYKELAKGRSLTYKTFFLWVLISIYQGGVIMYGALLLFDDEFIHIVAISFSALILTELLMVALTARKWHVIMILGELVSLALYVASLALFHEFFDSQFIRTADFVWKVCVITVISCLPLYILKCLHKKFSPPSYSKLT</sequence>
<keyword evidence="7 16" id="KW-0547">Nucleotide-binding</keyword>
<evidence type="ECO:0000259" key="20">
    <source>
        <dbReference type="Pfam" id="PF16209"/>
    </source>
</evidence>
<keyword evidence="5 18" id="KW-0812">Transmembrane</keyword>
<evidence type="ECO:0000259" key="19">
    <source>
        <dbReference type="Pfam" id="PF00122"/>
    </source>
</evidence>
<evidence type="ECO:0000256" key="2">
    <source>
        <dbReference type="ARBA" id="ARBA00004127"/>
    </source>
</evidence>
<feature type="binding site" evidence="16">
    <location>
        <position position="518"/>
    </location>
    <ligand>
        <name>ATP</name>
        <dbReference type="ChEBI" id="CHEBI:30616"/>
    </ligand>
</feature>
<feature type="binding site" evidence="16">
    <location>
        <position position="694"/>
    </location>
    <ligand>
        <name>ATP</name>
        <dbReference type="ChEBI" id="CHEBI:30616"/>
    </ligand>
</feature>
<evidence type="ECO:0000256" key="11">
    <source>
        <dbReference type="ARBA" id="ARBA00022989"/>
    </source>
</evidence>
<dbReference type="CDD" id="cd07541">
    <property type="entry name" value="P-type_ATPase_APLT_Neo1-like"/>
    <property type="match status" value="1"/>
</dbReference>
<dbReference type="InterPro" id="IPR032631">
    <property type="entry name" value="P-type_ATPase_N"/>
</dbReference>
<feature type="transmembrane region" description="Helical" evidence="18">
    <location>
        <begin position="966"/>
        <end position="987"/>
    </location>
</feature>
<dbReference type="AlphaFoldDB" id="A0A8J2RLA2"/>
<name>A0A8J2RLA2_9CRUS</name>
<dbReference type="Pfam" id="PF00122">
    <property type="entry name" value="E1-E2_ATPase"/>
    <property type="match status" value="1"/>
</dbReference>
<evidence type="ECO:0000256" key="15">
    <source>
        <dbReference type="PIRSR" id="PIRSR606539-1"/>
    </source>
</evidence>
<feature type="binding site" evidence="16">
    <location>
        <position position="420"/>
    </location>
    <ligand>
        <name>ATP</name>
        <dbReference type="ChEBI" id="CHEBI:30616"/>
    </ligand>
</feature>
<keyword evidence="23" id="KW-1185">Reference proteome</keyword>
<dbReference type="SFLD" id="SFLDS00003">
    <property type="entry name" value="Haloacid_Dehalogenase"/>
    <property type="match status" value="1"/>
</dbReference>
<feature type="binding site" evidence="16">
    <location>
        <position position="693"/>
    </location>
    <ligand>
        <name>ATP</name>
        <dbReference type="ChEBI" id="CHEBI:30616"/>
    </ligand>
</feature>
<feature type="binding site" evidence="16">
    <location>
        <position position="560"/>
    </location>
    <ligand>
        <name>ATP</name>
        <dbReference type="ChEBI" id="CHEBI:30616"/>
    </ligand>
</feature>
<feature type="binding site" evidence="16">
    <location>
        <position position="781"/>
    </location>
    <ligand>
        <name>ATP</name>
        <dbReference type="ChEBI" id="CHEBI:30616"/>
    </ligand>
</feature>
<keyword evidence="9 17" id="KW-0460">Magnesium</keyword>
<dbReference type="Gene3D" id="3.40.50.1000">
    <property type="entry name" value="HAD superfamily/HAD-like"/>
    <property type="match status" value="1"/>
</dbReference>
<evidence type="ECO:0000256" key="7">
    <source>
        <dbReference type="ARBA" id="ARBA00022741"/>
    </source>
</evidence>
<dbReference type="GO" id="GO:0005768">
    <property type="term" value="C:endosome"/>
    <property type="evidence" value="ECO:0007669"/>
    <property type="project" value="TreeGrafter"/>
</dbReference>
<dbReference type="GO" id="GO:0006897">
    <property type="term" value="P:endocytosis"/>
    <property type="evidence" value="ECO:0007669"/>
    <property type="project" value="TreeGrafter"/>
</dbReference>
<dbReference type="GO" id="GO:0140326">
    <property type="term" value="F:ATPase-coupled intramembrane lipid transporter activity"/>
    <property type="evidence" value="ECO:0007669"/>
    <property type="project" value="UniProtKB-EC"/>
</dbReference>
<feature type="binding site" evidence="17">
    <location>
        <position position="422"/>
    </location>
    <ligand>
        <name>Mg(2+)</name>
        <dbReference type="ChEBI" id="CHEBI:18420"/>
    </ligand>
</feature>
<keyword evidence="11 18" id="KW-1133">Transmembrane helix</keyword>
<keyword evidence="13 18" id="KW-0472">Membrane</keyword>
<dbReference type="InterPro" id="IPR023298">
    <property type="entry name" value="ATPase_P-typ_TM_dom_sf"/>
</dbReference>
<feature type="binding site" evidence="16">
    <location>
        <position position="584"/>
    </location>
    <ligand>
        <name>ATP</name>
        <dbReference type="ChEBI" id="CHEBI:30616"/>
    </ligand>
</feature>
<evidence type="ECO:0000259" key="21">
    <source>
        <dbReference type="Pfam" id="PF16212"/>
    </source>
</evidence>
<evidence type="ECO:0000256" key="16">
    <source>
        <dbReference type="PIRSR" id="PIRSR606539-2"/>
    </source>
</evidence>
<dbReference type="InterPro" id="IPR018303">
    <property type="entry name" value="ATPase_P-typ_P_site"/>
</dbReference>
<feature type="transmembrane region" description="Helical" evidence="18">
    <location>
        <begin position="132"/>
        <end position="152"/>
    </location>
</feature>
<feature type="binding site" evidence="16">
    <location>
        <position position="775"/>
    </location>
    <ligand>
        <name>ATP</name>
        <dbReference type="ChEBI" id="CHEBI:30616"/>
    </ligand>
</feature>
<dbReference type="Proteomes" id="UP000789390">
    <property type="component" value="Unassembled WGS sequence"/>
</dbReference>
<evidence type="ECO:0000256" key="13">
    <source>
        <dbReference type="ARBA" id="ARBA00023136"/>
    </source>
</evidence>
<feature type="active site" description="4-aspartylphosphate intermediate" evidence="15">
    <location>
        <position position="420"/>
    </location>
</feature>
<dbReference type="SUPFAM" id="SSF81665">
    <property type="entry name" value="Calcium ATPase, transmembrane domain M"/>
    <property type="match status" value="1"/>
</dbReference>
<dbReference type="InterPro" id="IPR023299">
    <property type="entry name" value="ATPase_P-typ_cyto_dom_N"/>
</dbReference>
<feature type="transmembrane region" description="Helical" evidence="18">
    <location>
        <begin position="1028"/>
        <end position="1046"/>
    </location>
</feature>
<feature type="binding site" evidence="16">
    <location>
        <position position="613"/>
    </location>
    <ligand>
        <name>ATP</name>
        <dbReference type="ChEBI" id="CHEBI:30616"/>
    </ligand>
</feature>
<feature type="binding site" evidence="16">
    <location>
        <position position="422"/>
    </location>
    <ligand>
        <name>ATP</name>
        <dbReference type="ChEBI" id="CHEBI:30616"/>
    </ligand>
</feature>
<dbReference type="InterPro" id="IPR008250">
    <property type="entry name" value="ATPase_P-typ_transduc_dom_A_sf"/>
</dbReference>
<dbReference type="InterPro" id="IPR001757">
    <property type="entry name" value="P_typ_ATPase"/>
</dbReference>
<dbReference type="SUPFAM" id="SSF81653">
    <property type="entry name" value="Calcium ATPase, transduction domain A"/>
    <property type="match status" value="1"/>
</dbReference>
<keyword evidence="8 16" id="KW-0067">ATP-binding</keyword>
<feature type="binding site" evidence="17">
    <location>
        <position position="801"/>
    </location>
    <ligand>
        <name>Mg(2+)</name>
        <dbReference type="ChEBI" id="CHEBI:18420"/>
    </ligand>
</feature>
<dbReference type="Gene3D" id="3.40.1110.10">
    <property type="entry name" value="Calcium-transporting ATPase, cytoplasmic domain N"/>
    <property type="match status" value="1"/>
</dbReference>
<organism evidence="22 23">
    <name type="scientific">Daphnia galeata</name>
    <dbReference type="NCBI Taxonomy" id="27404"/>
    <lineage>
        <taxon>Eukaryota</taxon>
        <taxon>Metazoa</taxon>
        <taxon>Ecdysozoa</taxon>
        <taxon>Arthropoda</taxon>
        <taxon>Crustacea</taxon>
        <taxon>Branchiopoda</taxon>
        <taxon>Diplostraca</taxon>
        <taxon>Cladocera</taxon>
        <taxon>Anomopoda</taxon>
        <taxon>Daphniidae</taxon>
        <taxon>Daphnia</taxon>
    </lineage>
</organism>
<evidence type="ECO:0000256" key="17">
    <source>
        <dbReference type="PIRSR" id="PIRSR606539-3"/>
    </source>
</evidence>
<dbReference type="InterPro" id="IPR059000">
    <property type="entry name" value="ATPase_P-type_domA"/>
</dbReference>
<evidence type="ECO:0000256" key="12">
    <source>
        <dbReference type="ARBA" id="ARBA00023055"/>
    </source>
</evidence>
<dbReference type="OrthoDB" id="377733at2759"/>
<dbReference type="Pfam" id="PF16212">
    <property type="entry name" value="PhoLip_ATPase_C"/>
    <property type="match status" value="1"/>
</dbReference>
<dbReference type="GO" id="GO:0016887">
    <property type="term" value="F:ATP hydrolysis activity"/>
    <property type="evidence" value="ECO:0007669"/>
    <property type="project" value="InterPro"/>
</dbReference>
<dbReference type="SUPFAM" id="SSF81660">
    <property type="entry name" value="Metal cation-transporting ATPase, ATP-binding domain N"/>
    <property type="match status" value="1"/>
</dbReference>
<feature type="transmembrane region" description="Helical" evidence="18">
    <location>
        <begin position="857"/>
        <end position="882"/>
    </location>
</feature>
<feature type="binding site" evidence="16">
    <location>
        <position position="804"/>
    </location>
    <ligand>
        <name>ATP</name>
        <dbReference type="ChEBI" id="CHEBI:30616"/>
    </ligand>
</feature>
<proteinExistence type="inferred from homology"/>
<dbReference type="PROSITE" id="PS00154">
    <property type="entry name" value="ATPASE_E1_E2"/>
    <property type="match status" value="1"/>
</dbReference>
<dbReference type="SUPFAM" id="SSF56784">
    <property type="entry name" value="HAD-like"/>
    <property type="match status" value="1"/>
</dbReference>
<dbReference type="PANTHER" id="PTHR24092:SF5">
    <property type="entry name" value="PHOSPHOLIPID-TRANSPORTING ATPASE"/>
    <property type="match status" value="1"/>
</dbReference>
<dbReference type="PANTHER" id="PTHR24092">
    <property type="entry name" value="PROBABLE PHOSPHOLIPID-TRANSPORTING ATPASE"/>
    <property type="match status" value="1"/>
</dbReference>
<evidence type="ECO:0000256" key="18">
    <source>
        <dbReference type="RuleBase" id="RU362033"/>
    </source>
</evidence>
<reference evidence="22" key="1">
    <citation type="submission" date="2021-11" db="EMBL/GenBank/DDBJ databases">
        <authorList>
            <person name="Schell T."/>
        </authorList>
    </citation>
    <scope>NUCLEOTIDE SEQUENCE</scope>
    <source>
        <strain evidence="22">M5</strain>
    </source>
</reference>
<feature type="binding site" evidence="16">
    <location>
        <position position="421"/>
    </location>
    <ligand>
        <name>ATP</name>
        <dbReference type="ChEBI" id="CHEBI:30616"/>
    </ligand>
</feature>
<feature type="binding site" evidence="16">
    <location>
        <position position="805"/>
    </location>
    <ligand>
        <name>ATP</name>
        <dbReference type="ChEBI" id="CHEBI:30616"/>
    </ligand>
</feature>
<evidence type="ECO:0000256" key="10">
    <source>
        <dbReference type="ARBA" id="ARBA00022967"/>
    </source>
</evidence>
<dbReference type="NCBIfam" id="TIGR01494">
    <property type="entry name" value="ATPase_P-type"/>
    <property type="match status" value="2"/>
</dbReference>
<evidence type="ECO:0000256" key="8">
    <source>
        <dbReference type="ARBA" id="ARBA00022840"/>
    </source>
</evidence>
<evidence type="ECO:0000256" key="9">
    <source>
        <dbReference type="ARBA" id="ARBA00022842"/>
    </source>
</evidence>
<keyword evidence="12" id="KW-0445">Lipid transport</keyword>
<feature type="transmembrane region" description="Helical" evidence="18">
    <location>
        <begin position="994"/>
        <end position="1013"/>
    </location>
</feature>
<dbReference type="GO" id="GO:0005886">
    <property type="term" value="C:plasma membrane"/>
    <property type="evidence" value="ECO:0007669"/>
    <property type="project" value="TreeGrafter"/>
</dbReference>
<keyword evidence="10 18" id="KW-1278">Translocase</keyword>
<comment type="subcellular location">
    <subcellularLocation>
        <location evidence="2">Endomembrane system</location>
        <topology evidence="2">Multi-pass membrane protein</topology>
    </subcellularLocation>
    <subcellularLocation>
        <location evidence="18">Membrane</location>
        <topology evidence="18">Multi-pass membrane protein</topology>
    </subcellularLocation>
</comment>
<dbReference type="InterPro" id="IPR023214">
    <property type="entry name" value="HAD_sf"/>
</dbReference>
<feature type="transmembrane region" description="Helical" evidence="18">
    <location>
        <begin position="360"/>
        <end position="380"/>
    </location>
</feature>
<dbReference type="InterPro" id="IPR036412">
    <property type="entry name" value="HAD-like_sf"/>
</dbReference>
<feature type="binding site" evidence="16">
    <location>
        <position position="695"/>
    </location>
    <ligand>
        <name>ATP</name>
        <dbReference type="ChEBI" id="CHEBI:30616"/>
    </ligand>
</feature>